<dbReference type="PRINTS" id="PR00385">
    <property type="entry name" value="P450"/>
</dbReference>
<dbReference type="GO" id="GO:0008168">
    <property type="term" value="F:methyltransferase activity"/>
    <property type="evidence" value="ECO:0007669"/>
    <property type="project" value="UniProtKB-KW"/>
</dbReference>
<evidence type="ECO:0000256" key="9">
    <source>
        <dbReference type="ARBA" id="ARBA00022955"/>
    </source>
</evidence>
<keyword evidence="11 26" id="KW-0408">Iron</keyword>
<dbReference type="InterPro" id="IPR002403">
    <property type="entry name" value="Cyt_P450_E_grp-IV"/>
</dbReference>
<evidence type="ECO:0000256" key="24">
    <source>
        <dbReference type="ARBA" id="ARBA00058467"/>
    </source>
</evidence>
<dbReference type="InterPro" id="IPR036396">
    <property type="entry name" value="Cyt_P450_sf"/>
</dbReference>
<dbReference type="InterPro" id="IPR017972">
    <property type="entry name" value="Cyt_P450_CS"/>
</dbReference>
<dbReference type="PRINTS" id="PR00465">
    <property type="entry name" value="EP450IV"/>
</dbReference>
<dbReference type="PANTHER" id="PTHR24304">
    <property type="entry name" value="CYTOCHROME P450 FAMILY 7"/>
    <property type="match status" value="1"/>
</dbReference>
<evidence type="ECO:0000256" key="25">
    <source>
        <dbReference type="ARBA" id="ARBA00072797"/>
    </source>
</evidence>
<evidence type="ECO:0000256" key="28">
    <source>
        <dbReference type="SAM" id="MobiDB-lite"/>
    </source>
</evidence>
<dbReference type="HOGENOM" id="CLU_001570_15_0_1"/>
<keyword evidence="12" id="KW-0756">Sterol biosynthesis</keyword>
<evidence type="ECO:0000256" key="2">
    <source>
        <dbReference type="ARBA" id="ARBA00004167"/>
    </source>
</evidence>
<evidence type="ECO:0000313" key="30">
    <source>
        <dbReference type="Proteomes" id="UP000026961"/>
    </source>
</evidence>
<evidence type="ECO:0000256" key="18">
    <source>
        <dbReference type="ARBA" id="ARBA00037887"/>
    </source>
</evidence>
<evidence type="ECO:0000256" key="14">
    <source>
        <dbReference type="ARBA" id="ARBA00023098"/>
    </source>
</evidence>
<keyword evidence="10 27" id="KW-0560">Oxidoreductase</keyword>
<keyword evidence="16" id="KW-1207">Sterol metabolism</keyword>
<keyword evidence="8 26" id="KW-0479">Metal-binding</keyword>
<keyword evidence="4" id="KW-0444">Lipid biosynthesis</keyword>
<reference evidence="29" key="2">
    <citation type="submission" date="2018-05" db="EMBL/GenBank/DDBJ databases">
        <title>OgluRS3 (Oryza glumaepatula Reference Sequence Version 3).</title>
        <authorList>
            <person name="Zhang J."/>
            <person name="Kudrna D."/>
            <person name="Lee S."/>
            <person name="Talag J."/>
            <person name="Welchert J."/>
            <person name="Wing R.A."/>
        </authorList>
    </citation>
    <scope>NUCLEOTIDE SEQUENCE [LARGE SCALE GENOMIC DNA]</scope>
</reference>
<dbReference type="GO" id="GO:0008398">
    <property type="term" value="F:sterol 14-demethylase activity"/>
    <property type="evidence" value="ECO:0007669"/>
    <property type="project" value="UniProtKB-EC"/>
</dbReference>
<keyword evidence="14" id="KW-0443">Lipid metabolism</keyword>
<dbReference type="eggNOG" id="KOG0684">
    <property type="taxonomic scope" value="Eukaryota"/>
</dbReference>
<comment type="cofactor">
    <cofactor evidence="1 26">
        <name>heme</name>
        <dbReference type="ChEBI" id="CHEBI:30413"/>
    </cofactor>
</comment>
<dbReference type="InterPro" id="IPR001128">
    <property type="entry name" value="Cyt_P450"/>
</dbReference>
<evidence type="ECO:0000256" key="20">
    <source>
        <dbReference type="ARBA" id="ARBA00042370"/>
    </source>
</evidence>
<dbReference type="STRING" id="40148.A0A0D9YL99"/>
<evidence type="ECO:0000256" key="12">
    <source>
        <dbReference type="ARBA" id="ARBA00023011"/>
    </source>
</evidence>
<evidence type="ECO:0000256" key="13">
    <source>
        <dbReference type="ARBA" id="ARBA00023033"/>
    </source>
</evidence>
<reference evidence="29" key="1">
    <citation type="submission" date="2015-04" db="UniProtKB">
        <authorList>
            <consortium name="EnsemblPlants"/>
        </authorList>
    </citation>
    <scope>IDENTIFICATION</scope>
</reference>
<dbReference type="AlphaFoldDB" id="A0A0D9YL99"/>
<keyword evidence="30" id="KW-1185">Reference proteome</keyword>
<dbReference type="Gramene" id="OGLUM02G00900.1">
    <property type="protein sequence ID" value="OGLUM02G00900.1"/>
    <property type="gene ID" value="OGLUM02G00900"/>
</dbReference>
<evidence type="ECO:0000256" key="26">
    <source>
        <dbReference type="PIRSR" id="PIRSR602403-1"/>
    </source>
</evidence>
<keyword evidence="9" id="KW-0752">Steroid biosynthesis</keyword>
<dbReference type="Pfam" id="PF00067">
    <property type="entry name" value="p450"/>
    <property type="match status" value="1"/>
</dbReference>
<feature type="region of interest" description="Disordered" evidence="28">
    <location>
        <begin position="479"/>
        <end position="540"/>
    </location>
</feature>
<dbReference type="InterPro" id="IPR050529">
    <property type="entry name" value="CYP450_sterol_14alpha_dmase"/>
</dbReference>
<comment type="pathway">
    <text evidence="18">Steroid biosynthesis; zymosterol biosynthesis; zymosterol from lanosterol: step 1/6.</text>
</comment>
<comment type="function">
    <text evidence="24">Catalyzes the 14-alpha demethylation of obtusifoliol to 4 alpha-methyl-5 alpha-ergosta-8,14,24(28)-trien-3 beta-ol.</text>
</comment>
<evidence type="ECO:0000256" key="5">
    <source>
        <dbReference type="ARBA" id="ARBA00022603"/>
    </source>
</evidence>
<sequence>MDLTITSLVAACLSMAVLFVATKMIQQRPRTLYLYEKEEELLLPPVMSVVSVLTAYLPTLIAKGLPAVIHDLHSRLGSVFTVSVFGLKKVTLLVGPEVTAHFFQASESEIRQSNIYKVTVPVFGRGVLYDVDLATRSRQISFCTDSIKPINLRGHVDSMVHEVEGYFAQWGEDGVVDIKYEMGNLILLIANRCLLGKQFGESKLEQVSTLLHELFDNGFHLISLFFPYLPTPQHRRRDKARAMLGEMIHEAVRSRRNSGVAEDDVLQKFLDSKYINGRCMTENEIAGLLICMMFAAQHTSSSTSTWTGACLLSHGHRSYLAAAIQEQKRIIQQHGDRINWGILLQMTTLTHCIKEALRLHPPANLLIRHASKSFSVQTRQGHRYQIPKGHTLATCTTVGNRLPYIYKDPNVYDPSRFGPGREEDKVGGKFSYTPFSAGRHVCLGEDFAYMQIKVIWSHLLRNFDLELISPFPEEEWEKFIPGPKGRGGDGRGKGWRKRRTGGRPAAGGRGCGAHAAAPRVGGRGGAGGESTREAMAQRQR</sequence>
<keyword evidence="17" id="KW-0753">Steroid metabolism</keyword>
<proteinExistence type="inferred from homology"/>
<accession>A0A0D9YL99</accession>
<comment type="subcellular location">
    <subcellularLocation>
        <location evidence="2">Membrane</location>
        <topology evidence="2">Single-pass membrane protein</topology>
    </subcellularLocation>
</comment>
<evidence type="ECO:0000256" key="10">
    <source>
        <dbReference type="ARBA" id="ARBA00023002"/>
    </source>
</evidence>
<dbReference type="GO" id="GO:0020037">
    <property type="term" value="F:heme binding"/>
    <property type="evidence" value="ECO:0007669"/>
    <property type="project" value="InterPro"/>
</dbReference>
<dbReference type="Gene3D" id="1.10.630.10">
    <property type="entry name" value="Cytochrome P450"/>
    <property type="match status" value="1"/>
</dbReference>
<evidence type="ECO:0000256" key="7">
    <source>
        <dbReference type="ARBA" id="ARBA00022679"/>
    </source>
</evidence>
<dbReference type="PANTHER" id="PTHR24304:SF2">
    <property type="entry name" value="24-HYDROXYCHOLESTEROL 7-ALPHA-HYDROXYLASE"/>
    <property type="match status" value="1"/>
</dbReference>
<dbReference type="GO" id="GO:0032259">
    <property type="term" value="P:methylation"/>
    <property type="evidence" value="ECO:0007669"/>
    <property type="project" value="UniProtKB-KW"/>
</dbReference>
<dbReference type="PROSITE" id="PS00086">
    <property type="entry name" value="CYTOCHROME_P450"/>
    <property type="match status" value="1"/>
</dbReference>
<evidence type="ECO:0000256" key="11">
    <source>
        <dbReference type="ARBA" id="ARBA00023004"/>
    </source>
</evidence>
<evidence type="ECO:0000256" key="6">
    <source>
        <dbReference type="ARBA" id="ARBA00022617"/>
    </source>
</evidence>
<dbReference type="GO" id="GO:0016020">
    <property type="term" value="C:membrane"/>
    <property type="evidence" value="ECO:0007669"/>
    <property type="project" value="UniProtKB-SubCell"/>
</dbReference>
<comment type="catalytic activity">
    <reaction evidence="23">
        <text>a 14alpha-methyl steroid + 3 reduced [NADPH--hemoprotein reductase] + 3 O2 = a Delta(14) steroid + formate + 3 oxidized [NADPH--hemoprotein reductase] + 4 H2O + 4 H(+)</text>
        <dbReference type="Rhea" id="RHEA:54028"/>
        <dbReference type="Rhea" id="RHEA-COMP:11964"/>
        <dbReference type="Rhea" id="RHEA-COMP:11965"/>
        <dbReference type="ChEBI" id="CHEBI:15377"/>
        <dbReference type="ChEBI" id="CHEBI:15378"/>
        <dbReference type="ChEBI" id="CHEBI:15379"/>
        <dbReference type="ChEBI" id="CHEBI:15740"/>
        <dbReference type="ChEBI" id="CHEBI:57618"/>
        <dbReference type="ChEBI" id="CHEBI:58210"/>
        <dbReference type="ChEBI" id="CHEBI:138029"/>
        <dbReference type="ChEBI" id="CHEBI:138031"/>
        <dbReference type="EC" id="1.14.14.154"/>
    </reaction>
</comment>
<protein>
    <recommendedName>
        <fullName evidence="25">Obtusifoliol 14-alpha demethylase</fullName>
        <ecNumber evidence="19">1.14.14.154</ecNumber>
    </recommendedName>
    <alternativeName>
        <fullName evidence="20">CYPLI</fullName>
    </alternativeName>
    <alternativeName>
        <fullName evidence="22">Cytochrome P450 51</fullName>
    </alternativeName>
    <alternativeName>
        <fullName evidence="21">Cytochrome P450-LIA1</fullName>
    </alternativeName>
</protein>
<organism evidence="29">
    <name type="scientific">Oryza glumipatula</name>
    <dbReference type="NCBI Taxonomy" id="40148"/>
    <lineage>
        <taxon>Eukaryota</taxon>
        <taxon>Viridiplantae</taxon>
        <taxon>Streptophyta</taxon>
        <taxon>Embryophyta</taxon>
        <taxon>Tracheophyta</taxon>
        <taxon>Spermatophyta</taxon>
        <taxon>Magnoliopsida</taxon>
        <taxon>Liliopsida</taxon>
        <taxon>Poales</taxon>
        <taxon>Poaceae</taxon>
        <taxon>BOP clade</taxon>
        <taxon>Oryzoideae</taxon>
        <taxon>Oryzeae</taxon>
        <taxon>Oryzinae</taxon>
        <taxon>Oryza</taxon>
    </lineage>
</organism>
<evidence type="ECO:0000256" key="8">
    <source>
        <dbReference type="ARBA" id="ARBA00022723"/>
    </source>
</evidence>
<evidence type="ECO:0000256" key="3">
    <source>
        <dbReference type="ARBA" id="ARBA00010617"/>
    </source>
</evidence>
<dbReference type="GO" id="GO:0016126">
    <property type="term" value="P:sterol biosynthetic process"/>
    <property type="evidence" value="ECO:0007669"/>
    <property type="project" value="UniProtKB-KW"/>
</dbReference>
<evidence type="ECO:0000256" key="15">
    <source>
        <dbReference type="ARBA" id="ARBA00023136"/>
    </source>
</evidence>
<evidence type="ECO:0000256" key="16">
    <source>
        <dbReference type="ARBA" id="ARBA00023166"/>
    </source>
</evidence>
<keyword evidence="6 26" id="KW-0349">Heme</keyword>
<keyword evidence="5" id="KW-0489">Methyltransferase</keyword>
<evidence type="ECO:0000256" key="23">
    <source>
        <dbReference type="ARBA" id="ARBA00051013"/>
    </source>
</evidence>
<dbReference type="EnsemblPlants" id="OGLUM02G00900.1">
    <property type="protein sequence ID" value="OGLUM02G00900.1"/>
    <property type="gene ID" value="OGLUM02G00900"/>
</dbReference>
<name>A0A0D9YL99_9ORYZ</name>
<dbReference type="Proteomes" id="UP000026961">
    <property type="component" value="Chromosome 2"/>
</dbReference>
<dbReference type="FunFam" id="1.10.630.10:FF:000028">
    <property type="entry name" value="Cytochrome p450 51g1"/>
    <property type="match status" value="1"/>
</dbReference>
<evidence type="ECO:0000256" key="22">
    <source>
        <dbReference type="ARBA" id="ARBA00042983"/>
    </source>
</evidence>
<dbReference type="GO" id="GO:0005506">
    <property type="term" value="F:iron ion binding"/>
    <property type="evidence" value="ECO:0007669"/>
    <property type="project" value="InterPro"/>
</dbReference>
<evidence type="ECO:0000256" key="1">
    <source>
        <dbReference type="ARBA" id="ARBA00001971"/>
    </source>
</evidence>
<feature type="binding site" description="axial binding residue" evidence="26">
    <location>
        <position position="442"/>
    </location>
    <ligand>
        <name>heme</name>
        <dbReference type="ChEBI" id="CHEBI:30413"/>
    </ligand>
    <ligandPart>
        <name>Fe</name>
        <dbReference type="ChEBI" id="CHEBI:18248"/>
    </ligandPart>
</feature>
<evidence type="ECO:0000256" key="27">
    <source>
        <dbReference type="RuleBase" id="RU000461"/>
    </source>
</evidence>
<evidence type="ECO:0000256" key="4">
    <source>
        <dbReference type="ARBA" id="ARBA00022516"/>
    </source>
</evidence>
<evidence type="ECO:0000313" key="29">
    <source>
        <dbReference type="EnsemblPlants" id="OGLUM02G00900.1"/>
    </source>
</evidence>
<keyword evidence="7" id="KW-0808">Transferase</keyword>
<keyword evidence="13 27" id="KW-0503">Monooxygenase</keyword>
<dbReference type="CDD" id="cd11042">
    <property type="entry name" value="CYP51-like"/>
    <property type="match status" value="1"/>
</dbReference>
<evidence type="ECO:0000256" key="19">
    <source>
        <dbReference type="ARBA" id="ARBA00038974"/>
    </source>
</evidence>
<dbReference type="SUPFAM" id="SSF48264">
    <property type="entry name" value="Cytochrome P450"/>
    <property type="match status" value="1"/>
</dbReference>
<evidence type="ECO:0000256" key="21">
    <source>
        <dbReference type="ARBA" id="ARBA00042513"/>
    </source>
</evidence>
<keyword evidence="15" id="KW-0472">Membrane</keyword>
<comment type="similarity">
    <text evidence="3 27">Belongs to the cytochrome P450 family.</text>
</comment>
<evidence type="ECO:0000256" key="17">
    <source>
        <dbReference type="ARBA" id="ARBA00023221"/>
    </source>
</evidence>
<dbReference type="EC" id="1.14.14.154" evidence="19"/>